<dbReference type="Gene3D" id="3.30.460.10">
    <property type="entry name" value="Beta Polymerase, domain 2"/>
    <property type="match status" value="1"/>
</dbReference>
<name>A0A087RQL5_9ARCH</name>
<evidence type="ECO:0000259" key="1">
    <source>
        <dbReference type="Pfam" id="PF01909"/>
    </source>
</evidence>
<comment type="caution">
    <text evidence="2">The sequence shown here is derived from an EMBL/GenBank/DDBJ whole genome shotgun (WGS) entry which is preliminary data.</text>
</comment>
<dbReference type="InterPro" id="IPR052548">
    <property type="entry name" value="Type_VII_TA_antitoxin"/>
</dbReference>
<dbReference type="InterPro" id="IPR002934">
    <property type="entry name" value="Polymerase_NTP_transf_dom"/>
</dbReference>
<dbReference type="InterPro" id="IPR036388">
    <property type="entry name" value="WH-like_DNA-bd_sf"/>
</dbReference>
<keyword evidence="3" id="KW-1185">Reference proteome</keyword>
<evidence type="ECO:0000313" key="3">
    <source>
        <dbReference type="Proteomes" id="UP000029383"/>
    </source>
</evidence>
<accession>A0A087RQL5</accession>
<dbReference type="SUPFAM" id="SSF46785">
    <property type="entry name" value="Winged helix' DNA-binding domain"/>
    <property type="match status" value="1"/>
</dbReference>
<dbReference type="Pfam" id="PF01909">
    <property type="entry name" value="NTP_transf_2"/>
    <property type="match status" value="1"/>
</dbReference>
<evidence type="ECO:0000313" key="2">
    <source>
        <dbReference type="EMBL" id="KFM15769.1"/>
    </source>
</evidence>
<dbReference type="PANTHER" id="PTHR33933">
    <property type="entry name" value="NUCLEOTIDYLTRANSFERASE"/>
    <property type="match status" value="1"/>
</dbReference>
<dbReference type="SUPFAM" id="SSF81301">
    <property type="entry name" value="Nucleotidyltransferase"/>
    <property type="match status" value="1"/>
</dbReference>
<organism evidence="2 3">
    <name type="scientific">Marine Group I thaumarchaeote SCGC RSA3</name>
    <dbReference type="NCBI Taxonomy" id="1503183"/>
    <lineage>
        <taxon>Archaea</taxon>
        <taxon>Nitrososphaerota</taxon>
        <taxon>Marine Group I</taxon>
    </lineage>
</organism>
<dbReference type="InterPro" id="IPR036390">
    <property type="entry name" value="WH_DNA-bd_sf"/>
</dbReference>
<dbReference type="AlphaFoldDB" id="A0A087RQL5"/>
<dbReference type="CDD" id="cd05403">
    <property type="entry name" value="NT_KNTase_like"/>
    <property type="match status" value="1"/>
</dbReference>
<dbReference type="PANTHER" id="PTHR33933:SF1">
    <property type="entry name" value="PROTEIN ADENYLYLTRANSFERASE MNTA-RELATED"/>
    <property type="match status" value="1"/>
</dbReference>
<dbReference type="Proteomes" id="UP000029383">
    <property type="component" value="Unassembled WGS sequence"/>
</dbReference>
<dbReference type="GO" id="GO:0016779">
    <property type="term" value="F:nucleotidyltransferase activity"/>
    <property type="evidence" value="ECO:0007669"/>
    <property type="project" value="InterPro"/>
</dbReference>
<proteinExistence type="predicted"/>
<dbReference type="InterPro" id="IPR043519">
    <property type="entry name" value="NT_sf"/>
</dbReference>
<reference evidence="2 3" key="1">
    <citation type="submission" date="2014-06" db="EMBL/GenBank/DDBJ databases">
        <authorList>
            <person name="Ngugi D.K."/>
            <person name="Blom J."/>
            <person name="Alam I."/>
            <person name="Rashid M."/>
            <person name="Baalawi W."/>
            <person name="Zhang G."/>
            <person name="Hikmawan T."/>
            <person name="Guan Y."/>
            <person name="Antunes A."/>
            <person name="Siam R."/>
            <person name="El-Dorry H."/>
            <person name="Bajic V."/>
            <person name="Stingl U."/>
        </authorList>
    </citation>
    <scope>NUCLEOTIDE SEQUENCE [LARGE SCALE GENOMIC DNA]</scope>
    <source>
        <strain evidence="2">SCGC RSA3</strain>
    </source>
</reference>
<feature type="domain" description="Polymerase nucleotidyl transferase" evidence="1">
    <location>
        <begin position="101"/>
        <end position="188"/>
    </location>
</feature>
<gene>
    <name evidence="2" type="ORF">SCCGRSA3_02564</name>
</gene>
<protein>
    <submittedName>
        <fullName evidence="2">Nucleotidyltransferase domain protein</fullName>
    </submittedName>
</protein>
<dbReference type="EMBL" id="JOTD01000095">
    <property type="protein sequence ID" value="KFM15769.1"/>
    <property type="molecule type" value="Genomic_DNA"/>
</dbReference>
<keyword evidence="2" id="KW-0808">Transferase</keyword>
<dbReference type="Gene3D" id="1.10.10.10">
    <property type="entry name" value="Winged helix-like DNA-binding domain superfamily/Winged helix DNA-binding domain"/>
    <property type="match status" value="1"/>
</dbReference>
<sequence length="201" mass="22519">MKLHQYLEKALGNKVTISVLRTLVRYKGKIFTIRRLAQDAGASHPGVSETVDELEKLGIVQIQPVGRSHQVSLNEKSYVLKKIIEPMFMVEKQTLDQVILILKKHLSTKKIISAVVFGSVSRGQEKEDSDIDVFIVSDDFDDAIDAVSNASQEIFAKFHSEVSPIVFSKSELKSKKKSELVRSILDNHTVICGKNLEDVLK</sequence>